<dbReference type="InterPro" id="IPR004843">
    <property type="entry name" value="Calcineurin-like_PHP"/>
</dbReference>
<gene>
    <name evidence="13" type="ORF">DGUA_6G003187</name>
</gene>
<evidence type="ECO:0000256" key="1">
    <source>
        <dbReference type="ARBA" id="ARBA00001936"/>
    </source>
</evidence>
<dbReference type="InterPro" id="IPR050341">
    <property type="entry name" value="PP1_catalytic_subunit"/>
</dbReference>
<dbReference type="GO" id="GO:0007060">
    <property type="term" value="P:male meiosis chromosome segregation"/>
    <property type="evidence" value="ECO:0007669"/>
    <property type="project" value="UniProtKB-ARBA"/>
</dbReference>
<dbReference type="AlphaFoldDB" id="A0A3B0JPW1"/>
<dbReference type="PROSITE" id="PS00125">
    <property type="entry name" value="SER_THR_PHOSPHATASE"/>
    <property type="match status" value="1"/>
</dbReference>
<dbReference type="GO" id="GO:0097723">
    <property type="term" value="P:amoeboid sperm motility"/>
    <property type="evidence" value="ECO:0007669"/>
    <property type="project" value="UniProtKB-ARBA"/>
</dbReference>
<dbReference type="PRINTS" id="PR00114">
    <property type="entry name" value="STPHPHTASE"/>
</dbReference>
<dbReference type="GO" id="GO:0031143">
    <property type="term" value="C:pseudopodium"/>
    <property type="evidence" value="ECO:0007669"/>
    <property type="project" value="UniProtKB-SubCell"/>
</dbReference>
<dbReference type="FunFam" id="3.60.21.10:FF:000026">
    <property type="entry name" value="Serine/threonine-protein phosphatase"/>
    <property type="match status" value="1"/>
</dbReference>
<dbReference type="InterPro" id="IPR029052">
    <property type="entry name" value="Metallo-depent_PP-like"/>
</dbReference>
<dbReference type="InterPro" id="IPR031675">
    <property type="entry name" value="STPPase_N"/>
</dbReference>
<dbReference type="Pfam" id="PF16891">
    <property type="entry name" value="STPPase_N"/>
    <property type="match status" value="1"/>
</dbReference>
<reference evidence="14" key="1">
    <citation type="submission" date="2018-01" db="EMBL/GenBank/DDBJ databases">
        <authorList>
            <person name="Alioto T."/>
            <person name="Alioto T."/>
        </authorList>
    </citation>
    <scope>NUCLEOTIDE SEQUENCE [LARGE SCALE GENOMIC DNA]</scope>
</reference>
<evidence type="ECO:0000256" key="5">
    <source>
        <dbReference type="ARBA" id="ARBA00022912"/>
    </source>
</evidence>
<dbReference type="EMBL" id="OUUW01000001">
    <property type="protein sequence ID" value="SPP75386.1"/>
    <property type="molecule type" value="Genomic_DNA"/>
</dbReference>
<dbReference type="SMART" id="SM00156">
    <property type="entry name" value="PP2Ac"/>
    <property type="match status" value="1"/>
</dbReference>
<comment type="catalytic activity">
    <reaction evidence="9 11">
        <text>O-phospho-L-threonyl-[protein] + H2O = L-threonyl-[protein] + phosphate</text>
        <dbReference type="Rhea" id="RHEA:47004"/>
        <dbReference type="Rhea" id="RHEA-COMP:11060"/>
        <dbReference type="Rhea" id="RHEA-COMP:11605"/>
        <dbReference type="ChEBI" id="CHEBI:15377"/>
        <dbReference type="ChEBI" id="CHEBI:30013"/>
        <dbReference type="ChEBI" id="CHEBI:43474"/>
        <dbReference type="ChEBI" id="CHEBI:61977"/>
        <dbReference type="EC" id="3.1.3.16"/>
    </reaction>
</comment>
<dbReference type="EC" id="3.1.3.16" evidence="11"/>
<dbReference type="GO" id="GO:0031272">
    <property type="term" value="P:regulation of pseudopodium assembly"/>
    <property type="evidence" value="ECO:0007669"/>
    <property type="project" value="UniProtKB-ARBA"/>
</dbReference>
<keyword evidence="6" id="KW-0464">Manganese</keyword>
<comment type="subcellular location">
    <subcellularLocation>
        <location evidence="7">Cell projection</location>
        <location evidence="7">Pseudopodium</location>
    </subcellularLocation>
</comment>
<proteinExistence type="inferred from homology"/>
<evidence type="ECO:0000256" key="2">
    <source>
        <dbReference type="ARBA" id="ARBA00008294"/>
    </source>
</evidence>
<dbReference type="GO" id="GO:0005634">
    <property type="term" value="C:nucleus"/>
    <property type="evidence" value="ECO:0007669"/>
    <property type="project" value="TreeGrafter"/>
</dbReference>
<dbReference type="PANTHER" id="PTHR11668:SF300">
    <property type="entry name" value="SERINE_THREONINE-PROTEIN PHOSPHATASE"/>
    <property type="match status" value="1"/>
</dbReference>
<sequence length="334" mass="37995">MSPRSARGGKDFFRRQSMSYLDTIIEKLLSDGGNPRANELTEKELTNISSSAREVFLSQPMLLELNAPVNICGDIHGQFKDLVRMFKKCGFPPSSNYLFLGDYVDRGQHSVKTLALLLAYKLRYPENFFMLRGNHESAELNHVYGFFDECRTRYSVMLWRSFVDCYTCMPVSAIVQDKIFCVHGGLSPDLHTLDDIRRLKRPTGVPSAGLLCDLLWADPDPNTEGWGWNERGVSVTFGRSIVERFLRQNNFNLIARAHQVVADGYEFFANRQLVTIFSAPNYCNVYDNCAAVLVVNYDLLCHFTIIRPENPLPLIAMKRKKVESSRALPVGRDS</sequence>
<dbReference type="GO" id="GO:0004722">
    <property type="term" value="F:protein serine/threonine phosphatase activity"/>
    <property type="evidence" value="ECO:0007669"/>
    <property type="project" value="UniProtKB-EC"/>
</dbReference>
<dbReference type="GO" id="GO:0018991">
    <property type="term" value="P:egg-laying behavior"/>
    <property type="evidence" value="ECO:0007669"/>
    <property type="project" value="UniProtKB-ARBA"/>
</dbReference>
<comment type="catalytic activity">
    <reaction evidence="8">
        <text>O-phospho-L-seryl-[protein] + H2O = L-seryl-[protein] + phosphate</text>
        <dbReference type="Rhea" id="RHEA:20629"/>
        <dbReference type="Rhea" id="RHEA-COMP:9863"/>
        <dbReference type="Rhea" id="RHEA-COMP:11604"/>
        <dbReference type="ChEBI" id="CHEBI:15377"/>
        <dbReference type="ChEBI" id="CHEBI:29999"/>
        <dbReference type="ChEBI" id="CHEBI:43474"/>
        <dbReference type="ChEBI" id="CHEBI:83421"/>
        <dbReference type="EC" id="3.1.3.16"/>
    </reaction>
</comment>
<dbReference type="PANTHER" id="PTHR11668">
    <property type="entry name" value="SERINE/THREONINE PROTEIN PHOSPHATASE"/>
    <property type="match status" value="1"/>
</dbReference>
<evidence type="ECO:0000256" key="4">
    <source>
        <dbReference type="ARBA" id="ARBA00022801"/>
    </source>
</evidence>
<keyword evidence="4 11" id="KW-0378">Hydrolase</keyword>
<evidence type="ECO:0000259" key="12">
    <source>
        <dbReference type="PROSITE" id="PS00125"/>
    </source>
</evidence>
<name>A0A3B0JPW1_DROGU</name>
<evidence type="ECO:0000256" key="8">
    <source>
        <dbReference type="ARBA" id="ARBA00047761"/>
    </source>
</evidence>
<dbReference type="STRING" id="7266.A0A3B0JPW1"/>
<dbReference type="Pfam" id="PF00149">
    <property type="entry name" value="Metallophos"/>
    <property type="match status" value="1"/>
</dbReference>
<dbReference type="GO" id="GO:0005737">
    <property type="term" value="C:cytoplasm"/>
    <property type="evidence" value="ECO:0007669"/>
    <property type="project" value="TreeGrafter"/>
</dbReference>
<dbReference type="OrthoDB" id="7804721at2759"/>
<comment type="cofactor">
    <cofactor evidence="1">
        <name>Mn(2+)</name>
        <dbReference type="ChEBI" id="CHEBI:29035"/>
    </cofactor>
</comment>
<feature type="domain" description="Serine/threonine specific protein phosphatases" evidence="12">
    <location>
        <begin position="131"/>
        <end position="136"/>
    </location>
</feature>
<dbReference type="InterPro" id="IPR006186">
    <property type="entry name" value="Ser/Thr-sp_prot-phosphatase"/>
</dbReference>
<evidence type="ECO:0000256" key="10">
    <source>
        <dbReference type="ARBA" id="ARBA00054219"/>
    </source>
</evidence>
<dbReference type="GO" id="GO:0046872">
    <property type="term" value="F:metal ion binding"/>
    <property type="evidence" value="ECO:0007669"/>
    <property type="project" value="UniProtKB-KW"/>
</dbReference>
<dbReference type="SUPFAM" id="SSF56300">
    <property type="entry name" value="Metallo-dependent phosphatases"/>
    <property type="match status" value="1"/>
</dbReference>
<evidence type="ECO:0000313" key="13">
    <source>
        <dbReference type="EMBL" id="SPP75386.1"/>
    </source>
</evidence>
<evidence type="ECO:0000256" key="7">
    <source>
        <dbReference type="ARBA" id="ARBA00037818"/>
    </source>
</evidence>
<evidence type="ECO:0000313" key="14">
    <source>
        <dbReference type="Proteomes" id="UP000268350"/>
    </source>
</evidence>
<accession>A0A3B0JPW1</accession>
<dbReference type="Proteomes" id="UP000268350">
    <property type="component" value="Unassembled WGS sequence"/>
</dbReference>
<dbReference type="Gene3D" id="3.60.21.10">
    <property type="match status" value="1"/>
</dbReference>
<dbReference type="OMA" id="CYDCMPV"/>
<keyword evidence="3" id="KW-0479">Metal-binding</keyword>
<organism evidence="13 14">
    <name type="scientific">Drosophila guanche</name>
    <name type="common">Fruit fly</name>
    <dbReference type="NCBI Taxonomy" id="7266"/>
    <lineage>
        <taxon>Eukaryota</taxon>
        <taxon>Metazoa</taxon>
        <taxon>Ecdysozoa</taxon>
        <taxon>Arthropoda</taxon>
        <taxon>Hexapoda</taxon>
        <taxon>Insecta</taxon>
        <taxon>Pterygota</taxon>
        <taxon>Neoptera</taxon>
        <taxon>Endopterygota</taxon>
        <taxon>Diptera</taxon>
        <taxon>Brachycera</taxon>
        <taxon>Muscomorpha</taxon>
        <taxon>Ephydroidea</taxon>
        <taxon>Drosophilidae</taxon>
        <taxon>Drosophila</taxon>
        <taxon>Sophophora</taxon>
    </lineage>
</organism>
<keyword evidence="14" id="KW-1185">Reference proteome</keyword>
<evidence type="ECO:0000256" key="3">
    <source>
        <dbReference type="ARBA" id="ARBA00022723"/>
    </source>
</evidence>
<comment type="function">
    <text evidence="10">Probable phosphatase which plays a redundant role with gsp-4 in spermatogenesis by regulating sister chromatid segregation during meiosis. In addition, involved in sperm motility by controlling the dynamic disassembly of major sperm proteins (MSP) in the spermatozoan pseudopodium.</text>
</comment>
<evidence type="ECO:0000256" key="6">
    <source>
        <dbReference type="ARBA" id="ARBA00023211"/>
    </source>
</evidence>
<protein>
    <recommendedName>
        <fullName evidence="11">Serine/threonine-protein phosphatase</fullName>
        <ecNumber evidence="11">3.1.3.16</ecNumber>
    </recommendedName>
</protein>
<comment type="similarity">
    <text evidence="2 11">Belongs to the PPP phosphatase family.</text>
</comment>
<evidence type="ECO:0000256" key="11">
    <source>
        <dbReference type="RuleBase" id="RU004273"/>
    </source>
</evidence>
<keyword evidence="5" id="KW-0904">Protein phosphatase</keyword>
<evidence type="ECO:0000256" key="9">
    <source>
        <dbReference type="ARBA" id="ARBA00048336"/>
    </source>
</evidence>